<proteinExistence type="predicted"/>
<dbReference type="EMBL" id="ASHM01112797">
    <property type="protein sequence ID" value="PNX70347.1"/>
    <property type="molecule type" value="Genomic_DNA"/>
</dbReference>
<feature type="non-terminal residue" evidence="1">
    <location>
        <position position="1"/>
    </location>
</feature>
<accession>A0A2K3KVP3</accession>
<name>A0A2K3KVP3_TRIPR</name>
<reference evidence="1 2" key="2">
    <citation type="journal article" date="2017" name="Front. Plant Sci.">
        <title>Gene Classification and Mining of Molecular Markers Useful in Red Clover (Trifolium pratense) Breeding.</title>
        <authorList>
            <person name="Istvanek J."/>
            <person name="Dluhosova J."/>
            <person name="Dluhos P."/>
            <person name="Patkova L."/>
            <person name="Nedelnik J."/>
            <person name="Repkova J."/>
        </authorList>
    </citation>
    <scope>NUCLEOTIDE SEQUENCE [LARGE SCALE GENOMIC DNA]</scope>
    <source>
        <strain evidence="2">cv. Tatra</strain>
        <tissue evidence="1">Young leaves</tissue>
    </source>
</reference>
<organism evidence="1 2">
    <name type="scientific">Trifolium pratense</name>
    <name type="common">Red clover</name>
    <dbReference type="NCBI Taxonomy" id="57577"/>
    <lineage>
        <taxon>Eukaryota</taxon>
        <taxon>Viridiplantae</taxon>
        <taxon>Streptophyta</taxon>
        <taxon>Embryophyta</taxon>
        <taxon>Tracheophyta</taxon>
        <taxon>Spermatophyta</taxon>
        <taxon>Magnoliopsida</taxon>
        <taxon>eudicotyledons</taxon>
        <taxon>Gunneridae</taxon>
        <taxon>Pentapetalae</taxon>
        <taxon>rosids</taxon>
        <taxon>fabids</taxon>
        <taxon>Fabales</taxon>
        <taxon>Fabaceae</taxon>
        <taxon>Papilionoideae</taxon>
        <taxon>50 kb inversion clade</taxon>
        <taxon>NPAAA clade</taxon>
        <taxon>Hologalegina</taxon>
        <taxon>IRL clade</taxon>
        <taxon>Trifolieae</taxon>
        <taxon>Trifolium</taxon>
    </lineage>
</organism>
<evidence type="ECO:0000313" key="2">
    <source>
        <dbReference type="Proteomes" id="UP000236291"/>
    </source>
</evidence>
<gene>
    <name evidence="1" type="ORF">L195_g057302</name>
</gene>
<sequence>RAIITPEPD</sequence>
<reference evidence="1 2" key="1">
    <citation type="journal article" date="2014" name="Am. J. Bot.">
        <title>Genome assembly and annotation for red clover (Trifolium pratense; Fabaceae).</title>
        <authorList>
            <person name="Istvanek J."/>
            <person name="Jaros M."/>
            <person name="Krenek A."/>
            <person name="Repkova J."/>
        </authorList>
    </citation>
    <scope>NUCLEOTIDE SEQUENCE [LARGE SCALE GENOMIC DNA]</scope>
    <source>
        <strain evidence="2">cv. Tatra</strain>
        <tissue evidence="1">Young leaves</tissue>
    </source>
</reference>
<protein>
    <submittedName>
        <fullName evidence="1">Uncharacterized protein</fullName>
    </submittedName>
</protein>
<dbReference type="Proteomes" id="UP000236291">
    <property type="component" value="Unassembled WGS sequence"/>
</dbReference>
<evidence type="ECO:0000313" key="1">
    <source>
        <dbReference type="EMBL" id="PNX70347.1"/>
    </source>
</evidence>
<comment type="caution">
    <text evidence="1">The sequence shown here is derived from an EMBL/GenBank/DDBJ whole genome shotgun (WGS) entry which is preliminary data.</text>
</comment>